<name>A0A843WKH5_COLES</name>
<evidence type="ECO:0000313" key="2">
    <source>
        <dbReference type="EMBL" id="MQM04524.1"/>
    </source>
</evidence>
<reference evidence="2" key="1">
    <citation type="submission" date="2017-07" db="EMBL/GenBank/DDBJ databases">
        <title>Taro Niue Genome Assembly and Annotation.</title>
        <authorList>
            <person name="Atibalentja N."/>
            <person name="Keating K."/>
            <person name="Fields C.J."/>
        </authorList>
    </citation>
    <scope>NUCLEOTIDE SEQUENCE</scope>
    <source>
        <strain evidence="2">Niue_2</strain>
        <tissue evidence="2">Leaf</tissue>
    </source>
</reference>
<dbReference type="Proteomes" id="UP000652761">
    <property type="component" value="Unassembled WGS sequence"/>
</dbReference>
<sequence>MAAPIQPSQPQEGRHGGHVINLPVQYNIRGIPDIEAEDVELLTMHNMTPKYHGSLNTLHQTLGDEFTSYWGCVEEFLAAGGAGDPTPSCSSSPSRLLRPAQTVHLKSTKGADPVNETTR</sequence>
<comment type="caution">
    <text evidence="2">The sequence shown here is derived from an EMBL/GenBank/DDBJ whole genome shotgun (WGS) entry which is preliminary data.</text>
</comment>
<evidence type="ECO:0000256" key="1">
    <source>
        <dbReference type="SAM" id="MobiDB-lite"/>
    </source>
</evidence>
<feature type="region of interest" description="Disordered" evidence="1">
    <location>
        <begin position="81"/>
        <end position="119"/>
    </location>
</feature>
<gene>
    <name evidence="2" type="ORF">Taro_037320</name>
</gene>
<feature type="compositionally biased region" description="Low complexity" evidence="1">
    <location>
        <begin position="85"/>
        <end position="99"/>
    </location>
</feature>
<dbReference type="EMBL" id="NMUH01003234">
    <property type="protein sequence ID" value="MQM04524.1"/>
    <property type="molecule type" value="Genomic_DNA"/>
</dbReference>
<evidence type="ECO:0000313" key="3">
    <source>
        <dbReference type="Proteomes" id="UP000652761"/>
    </source>
</evidence>
<proteinExistence type="predicted"/>
<dbReference type="AlphaFoldDB" id="A0A843WKH5"/>
<protein>
    <submittedName>
        <fullName evidence="2">Uncharacterized protein</fullName>
    </submittedName>
</protein>
<keyword evidence="3" id="KW-1185">Reference proteome</keyword>
<accession>A0A843WKH5</accession>
<organism evidence="2 3">
    <name type="scientific">Colocasia esculenta</name>
    <name type="common">Wild taro</name>
    <name type="synonym">Arum esculentum</name>
    <dbReference type="NCBI Taxonomy" id="4460"/>
    <lineage>
        <taxon>Eukaryota</taxon>
        <taxon>Viridiplantae</taxon>
        <taxon>Streptophyta</taxon>
        <taxon>Embryophyta</taxon>
        <taxon>Tracheophyta</taxon>
        <taxon>Spermatophyta</taxon>
        <taxon>Magnoliopsida</taxon>
        <taxon>Liliopsida</taxon>
        <taxon>Araceae</taxon>
        <taxon>Aroideae</taxon>
        <taxon>Colocasieae</taxon>
        <taxon>Colocasia</taxon>
    </lineage>
</organism>